<feature type="compositionally biased region" description="Polar residues" evidence="1">
    <location>
        <begin position="222"/>
        <end position="234"/>
    </location>
</feature>
<proteinExistence type="predicted"/>
<dbReference type="AlphaFoldDB" id="A0A022QX42"/>
<dbReference type="PANTHER" id="PTHR37244">
    <property type="entry name" value="NADP-SPECIFIC GLUTAMATE DEHYDROGENASE"/>
    <property type="match status" value="1"/>
</dbReference>
<evidence type="ECO:0000313" key="3">
    <source>
        <dbReference type="EMBL" id="EYU32169.1"/>
    </source>
</evidence>
<dbReference type="EMBL" id="KI630880">
    <property type="protein sequence ID" value="EYU32169.1"/>
    <property type="molecule type" value="Genomic_DNA"/>
</dbReference>
<gene>
    <name evidence="3" type="ORF">MIMGU_mgv1a010660mg</name>
</gene>
<dbReference type="eggNOG" id="ENOG502QRIR">
    <property type="taxonomic scope" value="Eukaryota"/>
</dbReference>
<dbReference type="STRING" id="4155.A0A022QX42"/>
<evidence type="ECO:0000313" key="4">
    <source>
        <dbReference type="Proteomes" id="UP000030748"/>
    </source>
</evidence>
<dbReference type="GO" id="GO:0004617">
    <property type="term" value="F:phosphoglycerate dehydrogenase activity"/>
    <property type="evidence" value="ECO:0000318"/>
    <property type="project" value="GO_Central"/>
</dbReference>
<organism evidence="3 4">
    <name type="scientific">Erythranthe guttata</name>
    <name type="common">Yellow monkey flower</name>
    <name type="synonym">Mimulus guttatus</name>
    <dbReference type="NCBI Taxonomy" id="4155"/>
    <lineage>
        <taxon>Eukaryota</taxon>
        <taxon>Viridiplantae</taxon>
        <taxon>Streptophyta</taxon>
        <taxon>Embryophyta</taxon>
        <taxon>Tracheophyta</taxon>
        <taxon>Spermatophyta</taxon>
        <taxon>Magnoliopsida</taxon>
        <taxon>eudicotyledons</taxon>
        <taxon>Gunneridae</taxon>
        <taxon>Pentapetalae</taxon>
        <taxon>asterids</taxon>
        <taxon>lamiids</taxon>
        <taxon>Lamiales</taxon>
        <taxon>Phrymaceae</taxon>
        <taxon>Erythranthe</taxon>
    </lineage>
</organism>
<keyword evidence="2" id="KW-0812">Transmembrane</keyword>
<dbReference type="PANTHER" id="PTHR37244:SF1">
    <property type="entry name" value="NADP-SPECIFIC GLUTAMATE DEHYDROGENASE"/>
    <property type="match status" value="1"/>
</dbReference>
<feature type="transmembrane region" description="Helical" evidence="2">
    <location>
        <begin position="275"/>
        <end position="294"/>
    </location>
</feature>
<dbReference type="Proteomes" id="UP000030748">
    <property type="component" value="Unassembled WGS sequence"/>
</dbReference>
<evidence type="ECO:0000256" key="1">
    <source>
        <dbReference type="SAM" id="MobiDB-lite"/>
    </source>
</evidence>
<reference evidence="3 4" key="1">
    <citation type="journal article" date="2013" name="Proc. Natl. Acad. Sci. U.S.A.">
        <title>Fine-scale variation in meiotic recombination in Mimulus inferred from population shotgun sequencing.</title>
        <authorList>
            <person name="Hellsten U."/>
            <person name="Wright K.M."/>
            <person name="Jenkins J."/>
            <person name="Shu S."/>
            <person name="Yuan Y."/>
            <person name="Wessler S.R."/>
            <person name="Schmutz J."/>
            <person name="Willis J.H."/>
            <person name="Rokhsar D.S."/>
        </authorList>
    </citation>
    <scope>NUCLEOTIDE SEQUENCE [LARGE SCALE GENOMIC DNA]</scope>
    <source>
        <strain evidence="4">cv. DUN x IM62</strain>
    </source>
</reference>
<keyword evidence="4" id="KW-1185">Reference proteome</keyword>
<evidence type="ECO:0000256" key="2">
    <source>
        <dbReference type="SAM" id="Phobius"/>
    </source>
</evidence>
<sequence>MYNNEDELQLSIYKPLTFTGGCMEIRLFYVRVAPCAVECLPDHLILRHLRREAGVFLEINGVRVPPSDAVSVTLRRDRCSKDTSDVTYVNTDSVKISGPLEFEVCHEDGNELDLILCGSVQRDEYDAAPAAWCSNGGESVSDSKNGWNMDCYVANVTAMSGRSTFFQPKIGVSSPTIEVYVAGCCSGMPVILTKMTLVSPRKKVLRQGMLDAIPEDEEIGKDNTSFSNELVRQRSSQHDTDDYDSDGKVKPNYYLEDMYSVEDGELSWFNAGVRVGVGIGLGMCLGVGLLFRSYQATTRNFRRRFF</sequence>
<keyword evidence="2" id="KW-1133">Transmembrane helix</keyword>
<keyword evidence="2" id="KW-0472">Membrane</keyword>
<feature type="region of interest" description="Disordered" evidence="1">
    <location>
        <begin position="220"/>
        <end position="244"/>
    </location>
</feature>
<protein>
    <submittedName>
        <fullName evidence="3">Uncharacterized protein</fullName>
    </submittedName>
</protein>
<name>A0A022QX42_ERYGU</name>
<accession>A0A022QX42</accession>